<evidence type="ECO:0000313" key="3">
    <source>
        <dbReference type="Proteomes" id="UP000689967"/>
    </source>
</evidence>
<accession>A0ABS6HC22</accession>
<dbReference type="RefSeq" id="WP_216878296.1">
    <property type="nucleotide sequence ID" value="NZ_JAERQM010000007.1"/>
</dbReference>
<dbReference type="Proteomes" id="UP000689967">
    <property type="component" value="Unassembled WGS sequence"/>
</dbReference>
<feature type="transmembrane region" description="Helical" evidence="1">
    <location>
        <begin position="116"/>
        <end position="135"/>
    </location>
</feature>
<feature type="transmembrane region" description="Helical" evidence="1">
    <location>
        <begin position="85"/>
        <end position="104"/>
    </location>
</feature>
<keyword evidence="3" id="KW-1185">Reference proteome</keyword>
<keyword evidence="1" id="KW-0472">Membrane</keyword>
<feature type="transmembrane region" description="Helical" evidence="1">
    <location>
        <begin position="20"/>
        <end position="39"/>
    </location>
</feature>
<sequence>MADGLDRGMGEGRGIAADPRLLAAGAAGLASAVLALWAFRGLPGGAFALWLTAMPLFLAGIGFGAFAALAALAVASLVLLVLGNSLGLGLFLALFGVPAAALVLARGHDGRLDLPFALLGVIPAIGVLMAAFLLGDAPGGLEGAMRQAAEVGLQRMGLPAHDGLVEELVRIKAAAIGFWVALALLVNAAAAASLLVRAKVIAAAPSWREARLPGWYPILPAVAAGFWLAAEEGGDAVTLSVLLVLLVPVFLHGLAGLHRASVALRGRAFLLGGAYAALLILSVPVALGVAGYGFYDILNGTRARRAAPPRS</sequence>
<comment type="caution">
    <text evidence="2">The sequence shown here is derived from an EMBL/GenBank/DDBJ whole genome shotgun (WGS) entry which is preliminary data.</text>
</comment>
<evidence type="ECO:0000313" key="2">
    <source>
        <dbReference type="EMBL" id="MBU8546277.1"/>
    </source>
</evidence>
<organism evidence="2 3">
    <name type="scientific">Falsiroseomonas oleicola</name>
    <dbReference type="NCBI Taxonomy" id="2801474"/>
    <lineage>
        <taxon>Bacteria</taxon>
        <taxon>Pseudomonadati</taxon>
        <taxon>Pseudomonadota</taxon>
        <taxon>Alphaproteobacteria</taxon>
        <taxon>Acetobacterales</taxon>
        <taxon>Roseomonadaceae</taxon>
        <taxon>Falsiroseomonas</taxon>
    </lineage>
</organism>
<feature type="transmembrane region" description="Helical" evidence="1">
    <location>
        <begin position="46"/>
        <end position="79"/>
    </location>
</feature>
<dbReference type="EMBL" id="JAERQM010000007">
    <property type="protein sequence ID" value="MBU8546277.1"/>
    <property type="molecule type" value="Genomic_DNA"/>
</dbReference>
<protein>
    <recommendedName>
        <fullName evidence="4">DUF2232 domain-containing protein</fullName>
    </recommendedName>
</protein>
<evidence type="ECO:0008006" key="4">
    <source>
        <dbReference type="Google" id="ProtNLM"/>
    </source>
</evidence>
<proteinExistence type="predicted"/>
<reference evidence="2 3" key="1">
    <citation type="submission" date="2021-01" db="EMBL/GenBank/DDBJ databases">
        <title>Roseomonas sp. nov, a bacterium isolated from an oil production mixture in Yumen Oilfield.</title>
        <authorList>
            <person name="Wu D."/>
        </authorList>
    </citation>
    <scope>NUCLEOTIDE SEQUENCE [LARGE SCALE GENOMIC DNA]</scope>
    <source>
        <strain evidence="2 3">ROY-5-3</strain>
    </source>
</reference>
<gene>
    <name evidence="2" type="ORF">JJQ90_21330</name>
</gene>
<evidence type="ECO:0000256" key="1">
    <source>
        <dbReference type="SAM" id="Phobius"/>
    </source>
</evidence>
<keyword evidence="1" id="KW-0812">Transmembrane</keyword>
<name>A0ABS6HC22_9PROT</name>
<feature type="transmembrane region" description="Helical" evidence="1">
    <location>
        <begin position="269"/>
        <end position="295"/>
    </location>
</feature>
<feature type="transmembrane region" description="Helical" evidence="1">
    <location>
        <begin position="212"/>
        <end position="230"/>
    </location>
</feature>
<feature type="transmembrane region" description="Helical" evidence="1">
    <location>
        <begin position="176"/>
        <end position="200"/>
    </location>
</feature>
<keyword evidence="1" id="KW-1133">Transmembrane helix</keyword>
<feature type="transmembrane region" description="Helical" evidence="1">
    <location>
        <begin position="236"/>
        <end position="257"/>
    </location>
</feature>